<dbReference type="Gene3D" id="3.30.420.40">
    <property type="match status" value="1"/>
</dbReference>
<evidence type="ECO:0000313" key="2">
    <source>
        <dbReference type="Proteomes" id="UP001286313"/>
    </source>
</evidence>
<dbReference type="EMBL" id="JAWQEG010003345">
    <property type="protein sequence ID" value="KAK3866747.1"/>
    <property type="molecule type" value="Genomic_DNA"/>
</dbReference>
<organism evidence="1 2">
    <name type="scientific">Petrolisthes cinctipes</name>
    <name type="common">Flat porcelain crab</name>
    <dbReference type="NCBI Taxonomy" id="88211"/>
    <lineage>
        <taxon>Eukaryota</taxon>
        <taxon>Metazoa</taxon>
        <taxon>Ecdysozoa</taxon>
        <taxon>Arthropoda</taxon>
        <taxon>Crustacea</taxon>
        <taxon>Multicrustacea</taxon>
        <taxon>Malacostraca</taxon>
        <taxon>Eumalacostraca</taxon>
        <taxon>Eucarida</taxon>
        <taxon>Decapoda</taxon>
        <taxon>Pleocyemata</taxon>
        <taxon>Anomura</taxon>
        <taxon>Galatheoidea</taxon>
        <taxon>Porcellanidae</taxon>
        <taxon>Petrolisthes</taxon>
    </lineage>
</organism>
<protein>
    <submittedName>
        <fullName evidence="1">Uncharacterized protein</fullName>
    </submittedName>
</protein>
<keyword evidence="2" id="KW-1185">Reference proteome</keyword>
<dbReference type="AlphaFoldDB" id="A0AAE1F4K5"/>
<evidence type="ECO:0000313" key="1">
    <source>
        <dbReference type="EMBL" id="KAK3866747.1"/>
    </source>
</evidence>
<gene>
    <name evidence="1" type="ORF">Pcinc_027740</name>
</gene>
<comment type="caution">
    <text evidence="1">The sequence shown here is derived from an EMBL/GenBank/DDBJ whole genome shotgun (WGS) entry which is preliminary data.</text>
</comment>
<accession>A0AAE1F4K5</accession>
<reference evidence="1" key="1">
    <citation type="submission" date="2023-10" db="EMBL/GenBank/DDBJ databases">
        <title>Genome assemblies of two species of porcelain crab, Petrolisthes cinctipes and Petrolisthes manimaculis (Anomura: Porcellanidae).</title>
        <authorList>
            <person name="Angst P."/>
        </authorList>
    </citation>
    <scope>NUCLEOTIDE SEQUENCE</scope>
    <source>
        <strain evidence="1">PB745_01</strain>
        <tissue evidence="1">Gill</tissue>
    </source>
</reference>
<name>A0AAE1F4K5_PETCI</name>
<dbReference type="Proteomes" id="UP001286313">
    <property type="component" value="Unassembled WGS sequence"/>
</dbReference>
<proteinExistence type="predicted"/>
<sequence length="135" mass="15062">MPEPFSEHLEAQASIILQPGSRHLCIGRPSDLVPHTVLHASGDQPHADPFLVPQAKLPHKLEECQLKVSHILQSSLLSDGTQRFATPPQWIAAYNSVYGRKIRKPPSLGVLYSDKVYMRSCPWSTTSTFRCGEDM</sequence>